<evidence type="ECO:0000256" key="9">
    <source>
        <dbReference type="SAM" id="MobiDB-lite"/>
    </source>
</evidence>
<dbReference type="PANTHER" id="PTHR10160">
    <property type="entry name" value="NAD(P) TRANSHYDROGENASE"/>
    <property type="match status" value="1"/>
</dbReference>
<dbReference type="Proteomes" id="UP001499841">
    <property type="component" value="Unassembled WGS sequence"/>
</dbReference>
<accession>A0ABP8EXG0</accession>
<feature type="region of interest" description="Disordered" evidence="9">
    <location>
        <begin position="370"/>
        <end position="420"/>
    </location>
</feature>
<protein>
    <recommendedName>
        <fullName evidence="3">proton-translocating NAD(P)(+) transhydrogenase</fullName>
        <ecNumber evidence="3">7.1.1.1</ecNumber>
    </recommendedName>
</protein>
<keyword evidence="13" id="KW-1185">Reference proteome</keyword>
<dbReference type="Pfam" id="PF01262">
    <property type="entry name" value="AlaDh_PNT_C"/>
    <property type="match status" value="1"/>
</dbReference>
<organism evidence="12 13">
    <name type="scientific">Georgenia daeguensis</name>
    <dbReference type="NCBI Taxonomy" id="908355"/>
    <lineage>
        <taxon>Bacteria</taxon>
        <taxon>Bacillati</taxon>
        <taxon>Actinomycetota</taxon>
        <taxon>Actinomycetes</taxon>
        <taxon>Micrococcales</taxon>
        <taxon>Bogoriellaceae</taxon>
        <taxon>Georgenia</taxon>
    </lineage>
</organism>
<comment type="similarity">
    <text evidence="2">Belongs to the AlaDH/PNT family.</text>
</comment>
<keyword evidence="4" id="KW-0547">Nucleotide-binding</keyword>
<feature type="compositionally biased region" description="Low complexity" evidence="9">
    <location>
        <begin position="378"/>
        <end position="395"/>
    </location>
</feature>
<sequence>MSIIAAPREPAPETRVALVPEVVGALVRAGHRVLVESGAGTGAHHDDDAYADAGAEIVAAVDLAAVDVLVHVTPVPAAALRRLRPGAVTLGLDAPLDDADRLAAANAGRVTMLAFERLPRTSRAQSMDVLSSQALAAGYRAVLEAAVRLPRFFPLAMTAAGTVPPANVVVLGVGVAGLQAIATAKRLGAKVSANDIRPDSAEEVRSVGATFIDVGLDSAEGTGTGGYARALGATAAERQQAALAPHIAAADVLITTAAVPGRRAPQLVTADMVAAMRPGSVVVDLAAASGGNVEGSMPGMDVAVPSSRGGGTITVVGLASAASDLPADASRLFAKNVANVVALLTGDDGALVVPLEDDIVAGMALTHDGVTRDREGRPVPAAAPEEVVPEEGVPGSAPPRSAPPGSAEELPTPSYAEGPR</sequence>
<evidence type="ECO:0000256" key="1">
    <source>
        <dbReference type="ARBA" id="ARBA00003943"/>
    </source>
</evidence>
<dbReference type="SMART" id="SM01002">
    <property type="entry name" value="AlaDh_PNT_C"/>
    <property type="match status" value="1"/>
</dbReference>
<evidence type="ECO:0000259" key="11">
    <source>
        <dbReference type="SMART" id="SM01003"/>
    </source>
</evidence>
<dbReference type="PANTHER" id="PTHR10160:SF19">
    <property type="entry name" value="PROTON-TRANSLOCATING NAD(P)(+) TRANSHYDROGENASE"/>
    <property type="match status" value="1"/>
</dbReference>
<comment type="caution">
    <text evidence="12">The sequence shown here is derived from an EMBL/GenBank/DDBJ whole genome shotgun (WGS) entry which is preliminary data.</text>
</comment>
<feature type="domain" description="Alanine dehydrogenase/pyridine nucleotide transhydrogenase NAD(H)-binding" evidence="10">
    <location>
        <begin position="146"/>
        <end position="317"/>
    </location>
</feature>
<evidence type="ECO:0000256" key="7">
    <source>
        <dbReference type="ARBA" id="ARBA00023027"/>
    </source>
</evidence>
<evidence type="ECO:0000256" key="3">
    <source>
        <dbReference type="ARBA" id="ARBA00012943"/>
    </source>
</evidence>
<keyword evidence="5" id="KW-0521">NADP</keyword>
<evidence type="ECO:0000256" key="5">
    <source>
        <dbReference type="ARBA" id="ARBA00022857"/>
    </source>
</evidence>
<proteinExistence type="inferred from homology"/>
<comment type="function">
    <text evidence="1">The transhydrogenation between NADH and NADP is coupled to respiration and ATP hydrolysis and functions as a proton pump across the membrane.</text>
</comment>
<dbReference type="EMBL" id="BAABBA010000016">
    <property type="protein sequence ID" value="GAA4288690.1"/>
    <property type="molecule type" value="Genomic_DNA"/>
</dbReference>
<dbReference type="InterPro" id="IPR007698">
    <property type="entry name" value="AlaDH/PNT_NAD(H)-bd"/>
</dbReference>
<comment type="catalytic activity">
    <reaction evidence="8">
        <text>NAD(+) + NADPH + H(+)(in) = NADH + NADP(+) + H(+)(out)</text>
        <dbReference type="Rhea" id="RHEA:47992"/>
        <dbReference type="ChEBI" id="CHEBI:15378"/>
        <dbReference type="ChEBI" id="CHEBI:57540"/>
        <dbReference type="ChEBI" id="CHEBI:57783"/>
        <dbReference type="ChEBI" id="CHEBI:57945"/>
        <dbReference type="ChEBI" id="CHEBI:58349"/>
        <dbReference type="EC" id="7.1.1.1"/>
    </reaction>
</comment>
<dbReference type="SUPFAM" id="SSF51735">
    <property type="entry name" value="NAD(P)-binding Rossmann-fold domains"/>
    <property type="match status" value="1"/>
</dbReference>
<dbReference type="InterPro" id="IPR036291">
    <property type="entry name" value="NAD(P)-bd_dom_sf"/>
</dbReference>
<dbReference type="InterPro" id="IPR007886">
    <property type="entry name" value="AlaDH/PNT_N"/>
</dbReference>
<evidence type="ECO:0000313" key="13">
    <source>
        <dbReference type="Proteomes" id="UP001499841"/>
    </source>
</evidence>
<keyword evidence="6" id="KW-1278">Translocase</keyword>
<dbReference type="EC" id="7.1.1.1" evidence="3"/>
<evidence type="ECO:0000256" key="8">
    <source>
        <dbReference type="ARBA" id="ARBA00048202"/>
    </source>
</evidence>
<dbReference type="PROSITE" id="PS00837">
    <property type="entry name" value="ALADH_PNT_2"/>
    <property type="match status" value="1"/>
</dbReference>
<evidence type="ECO:0000256" key="4">
    <source>
        <dbReference type="ARBA" id="ARBA00022741"/>
    </source>
</evidence>
<dbReference type="SUPFAM" id="SSF52283">
    <property type="entry name" value="Formate/glycerate dehydrogenase catalytic domain-like"/>
    <property type="match status" value="1"/>
</dbReference>
<feature type="domain" description="Alanine dehydrogenase/pyridine nucleotide transhydrogenase N-terminal" evidence="11">
    <location>
        <begin position="5"/>
        <end position="137"/>
    </location>
</feature>
<name>A0ABP8EXG0_9MICO</name>
<dbReference type="RefSeq" id="WP_345042953.1">
    <property type="nucleotide sequence ID" value="NZ_BAABBA010000016.1"/>
</dbReference>
<evidence type="ECO:0000259" key="10">
    <source>
        <dbReference type="SMART" id="SM01002"/>
    </source>
</evidence>
<gene>
    <name evidence="12" type="ORF">GCM10022262_30500</name>
</gene>
<evidence type="ECO:0000256" key="6">
    <source>
        <dbReference type="ARBA" id="ARBA00022967"/>
    </source>
</evidence>
<dbReference type="Pfam" id="PF05222">
    <property type="entry name" value="AlaDh_PNT_N"/>
    <property type="match status" value="1"/>
</dbReference>
<dbReference type="SMART" id="SM01003">
    <property type="entry name" value="AlaDh_PNT_N"/>
    <property type="match status" value="1"/>
</dbReference>
<keyword evidence="7" id="KW-0520">NAD</keyword>
<evidence type="ECO:0000313" key="12">
    <source>
        <dbReference type="EMBL" id="GAA4288690.1"/>
    </source>
</evidence>
<reference evidence="13" key="1">
    <citation type="journal article" date="2019" name="Int. J. Syst. Evol. Microbiol.">
        <title>The Global Catalogue of Microorganisms (GCM) 10K type strain sequencing project: providing services to taxonomists for standard genome sequencing and annotation.</title>
        <authorList>
            <consortium name="The Broad Institute Genomics Platform"/>
            <consortium name="The Broad Institute Genome Sequencing Center for Infectious Disease"/>
            <person name="Wu L."/>
            <person name="Ma J."/>
        </authorList>
    </citation>
    <scope>NUCLEOTIDE SEQUENCE [LARGE SCALE GENOMIC DNA]</scope>
    <source>
        <strain evidence="13">JCM 17459</strain>
    </source>
</reference>
<evidence type="ECO:0000256" key="2">
    <source>
        <dbReference type="ARBA" id="ARBA00005689"/>
    </source>
</evidence>
<dbReference type="Gene3D" id="3.40.50.720">
    <property type="entry name" value="NAD(P)-binding Rossmann-like Domain"/>
    <property type="match status" value="2"/>
</dbReference>
<dbReference type="InterPro" id="IPR008143">
    <property type="entry name" value="Ala_DH/PNT_CS2"/>
</dbReference>